<gene>
    <name evidence="1" type="ORF">E5161_00785</name>
</gene>
<accession>A0A4U0FGF3</accession>
<dbReference type="InterPro" id="IPR018763">
    <property type="entry name" value="DUF2334"/>
</dbReference>
<name>A0A4U0FGF3_9BACL</name>
<protein>
    <submittedName>
        <fullName evidence="1">DUF2334 domain-containing protein</fullName>
    </submittedName>
</protein>
<dbReference type="Pfam" id="PF10096">
    <property type="entry name" value="DUF2334"/>
    <property type="match status" value="1"/>
</dbReference>
<evidence type="ECO:0000313" key="1">
    <source>
        <dbReference type="EMBL" id="TJY43968.1"/>
    </source>
</evidence>
<reference evidence="1 2" key="1">
    <citation type="submission" date="2019-04" db="EMBL/GenBank/DDBJ databases">
        <title>Cohnella sp. nov., isolated from soil.</title>
        <authorList>
            <person name="Kim W."/>
        </authorList>
    </citation>
    <scope>NUCLEOTIDE SEQUENCE [LARGE SCALE GENOMIC DNA]</scope>
    <source>
        <strain evidence="1 2">CAU 1483</strain>
    </source>
</reference>
<dbReference type="OrthoDB" id="2339428at2"/>
<dbReference type="SUPFAM" id="SSF88713">
    <property type="entry name" value="Glycoside hydrolase/deacetylase"/>
    <property type="match status" value="1"/>
</dbReference>
<dbReference type="Gene3D" id="3.20.20.370">
    <property type="entry name" value="Glycoside hydrolase/deacetylase"/>
    <property type="match status" value="1"/>
</dbReference>
<dbReference type="GO" id="GO:0005975">
    <property type="term" value="P:carbohydrate metabolic process"/>
    <property type="evidence" value="ECO:0007669"/>
    <property type="project" value="InterPro"/>
</dbReference>
<evidence type="ECO:0000313" key="2">
    <source>
        <dbReference type="Proteomes" id="UP000309673"/>
    </source>
</evidence>
<dbReference type="InterPro" id="IPR011330">
    <property type="entry name" value="Glyco_hydro/deAcase_b/a-brl"/>
</dbReference>
<dbReference type="EMBL" id="SUPK01000001">
    <property type="protein sequence ID" value="TJY43968.1"/>
    <property type="molecule type" value="Genomic_DNA"/>
</dbReference>
<dbReference type="AlphaFoldDB" id="A0A4U0FGF3"/>
<dbReference type="Proteomes" id="UP000309673">
    <property type="component" value="Unassembled WGS sequence"/>
</dbReference>
<sequence>MKIAMIRLEDVGPGGYYETRENQQKLWTVAEYLHRQGVPFQVAVIPRFVDPPRGINRSMADASNPVSAGYLRAIRGMPALGATLGMHGFTHQYGNAVSAEGYEFHDGSCTEDCPPDDSPDTLTRYDKFLLSYAYRRFQRALAHFRAAGLRPDWFETPHYTASALQRRLLEACSGVMHEENPEKPGSRTISFRAPGTPFSKGAWYVPTPLSYVGGASVEEDVNRICEQMGSYEERDIASFFFHPFLEFPYIQLRSGQTPLYSDQSPLHRLIWSFLAEGRRFVSILHLFRWSGSPFVQPAHRF</sequence>
<keyword evidence="2" id="KW-1185">Reference proteome</keyword>
<comment type="caution">
    <text evidence="1">The sequence shown here is derived from an EMBL/GenBank/DDBJ whole genome shotgun (WGS) entry which is preliminary data.</text>
</comment>
<proteinExistence type="predicted"/>
<dbReference type="RefSeq" id="WP_136775688.1">
    <property type="nucleotide sequence ID" value="NZ_SUPK01000001.1"/>
</dbReference>
<organism evidence="1 2">
    <name type="scientific">Cohnella pontilimi</name>
    <dbReference type="NCBI Taxonomy" id="2564100"/>
    <lineage>
        <taxon>Bacteria</taxon>
        <taxon>Bacillati</taxon>
        <taxon>Bacillota</taxon>
        <taxon>Bacilli</taxon>
        <taxon>Bacillales</taxon>
        <taxon>Paenibacillaceae</taxon>
        <taxon>Cohnella</taxon>
    </lineage>
</organism>